<name>A0A0A1XD73_ZEUCU</name>
<evidence type="ECO:0000313" key="2">
    <source>
        <dbReference type="EMBL" id="JAD08891.1"/>
    </source>
</evidence>
<dbReference type="AlphaFoldDB" id="A0A0A1XD73"/>
<keyword evidence="1" id="KW-0175">Coiled coil</keyword>
<dbReference type="InterPro" id="IPR027267">
    <property type="entry name" value="AH/BAR_dom_sf"/>
</dbReference>
<proteinExistence type="predicted"/>
<dbReference type="Gene3D" id="1.20.1270.60">
    <property type="entry name" value="Arfaptin homology (AH) domain/BAR domain"/>
    <property type="match status" value="1"/>
</dbReference>
<sequence length="194" mass="23228">MLKYDYGKRIKTMVNREIALEQREVAISKLSHKYHEKLVDLEERFRQQNTRFQKINKKIEMENKKYDEMKKTIDIWKNRISEIQNEAQRCVAEAVHKRQQLINQLDEIHTLKLATNTYINLNALPERIQGVFVYETEVGNSWHPFCFEPLSHTPEEVQQIIWGNSENAMVYSEAWERLVFRSVREMLQQLTKGS</sequence>
<reference evidence="2" key="1">
    <citation type="submission" date="2014-11" db="EMBL/GenBank/DDBJ databases">
        <authorList>
            <person name="Geib S."/>
        </authorList>
    </citation>
    <scope>NUCLEOTIDE SEQUENCE</scope>
</reference>
<organism evidence="2">
    <name type="scientific">Zeugodacus cucurbitae</name>
    <name type="common">Melon fruit fly</name>
    <name type="synonym">Bactrocera cucurbitae</name>
    <dbReference type="NCBI Taxonomy" id="28588"/>
    <lineage>
        <taxon>Eukaryota</taxon>
        <taxon>Metazoa</taxon>
        <taxon>Ecdysozoa</taxon>
        <taxon>Arthropoda</taxon>
        <taxon>Hexapoda</taxon>
        <taxon>Insecta</taxon>
        <taxon>Pterygota</taxon>
        <taxon>Neoptera</taxon>
        <taxon>Endopterygota</taxon>
        <taxon>Diptera</taxon>
        <taxon>Brachycera</taxon>
        <taxon>Muscomorpha</taxon>
        <taxon>Tephritoidea</taxon>
        <taxon>Tephritidae</taxon>
        <taxon>Zeugodacus</taxon>
        <taxon>Zeugodacus</taxon>
    </lineage>
</organism>
<accession>A0A0A1XD73</accession>
<feature type="coiled-coil region" evidence="1">
    <location>
        <begin position="38"/>
        <end position="93"/>
    </location>
</feature>
<protein>
    <submittedName>
        <fullName evidence="2">Kinetochore protein Spc25</fullName>
    </submittedName>
</protein>
<dbReference type="EMBL" id="GBXI01005401">
    <property type="protein sequence ID" value="JAD08891.1"/>
    <property type="molecule type" value="Transcribed_RNA"/>
</dbReference>
<dbReference type="OrthoDB" id="8006210at2759"/>
<reference evidence="2" key="2">
    <citation type="journal article" date="2015" name="Gigascience">
        <title>Reconstructing a comprehensive transcriptome assembly of a white-pupal translocated strain of the pest fruit fly Bactrocera cucurbitae.</title>
        <authorList>
            <person name="Sim S.B."/>
            <person name="Calla B."/>
            <person name="Hall B."/>
            <person name="DeRego T."/>
            <person name="Geib S.M."/>
        </authorList>
    </citation>
    <scope>NUCLEOTIDE SEQUENCE</scope>
</reference>
<gene>
    <name evidence="2" type="primary">Spc25</name>
    <name evidence="2" type="ORF">g.10177</name>
</gene>
<evidence type="ECO:0000256" key="1">
    <source>
        <dbReference type="SAM" id="Coils"/>
    </source>
</evidence>